<dbReference type="Proteomes" id="UP000017973">
    <property type="component" value="Unassembled WGS sequence"/>
</dbReference>
<evidence type="ECO:0000313" key="4">
    <source>
        <dbReference type="Proteomes" id="UP000017973"/>
    </source>
</evidence>
<evidence type="ECO:0000256" key="2">
    <source>
        <dbReference type="SAM" id="Phobius"/>
    </source>
</evidence>
<name>V6MD28_9BACL</name>
<evidence type="ECO:0000256" key="1">
    <source>
        <dbReference type="SAM" id="MobiDB-lite"/>
    </source>
</evidence>
<dbReference type="AlphaFoldDB" id="V6MD28"/>
<gene>
    <name evidence="3" type="ORF">T458_03750</name>
</gene>
<dbReference type="PATRIC" id="fig|1408254.3.peg.754"/>
<feature type="compositionally biased region" description="Basic and acidic residues" evidence="1">
    <location>
        <begin position="244"/>
        <end position="262"/>
    </location>
</feature>
<feature type="transmembrane region" description="Helical" evidence="2">
    <location>
        <begin position="112"/>
        <end position="133"/>
    </location>
</feature>
<sequence length="305" mass="33366">MTNTEIWEWMQRDLDGDLSPDEQRALFALLEKDTDLQQKYNRLKSVSLQLEQLPPVVPSISIVDSILPKLESAVATPAAKADLNAGVLPTLEVKSKPASPSEPRKWKNKTVWFARIGSTAVAACLLLGVMLIGKEANEQIDPATQGSIVAPPAAEPPVIIGPPAPQPSTNPTPLPEQGEEPPVQEETKQPPKQQKKAQTPSKPVTKAPEPPPAKVGQPADSVPVMVPPKPVPREPKPPAFPFGLEEKSDDDKGKKSKEDEKEKKKKDNKKDDGDDRDDDRDDDHDDDKEMGKKKSSREYGRTSLA</sequence>
<feature type="compositionally biased region" description="Low complexity" evidence="1">
    <location>
        <begin position="190"/>
        <end position="203"/>
    </location>
</feature>
<feature type="compositionally biased region" description="Acidic residues" evidence="1">
    <location>
        <begin position="274"/>
        <end position="286"/>
    </location>
</feature>
<dbReference type="EMBL" id="AYJU01000001">
    <property type="protein sequence ID" value="EST56429.1"/>
    <property type="molecule type" value="Genomic_DNA"/>
</dbReference>
<dbReference type="STRING" id="1408254.T458_03750"/>
<feature type="region of interest" description="Disordered" evidence="1">
    <location>
        <begin position="147"/>
        <end position="305"/>
    </location>
</feature>
<dbReference type="HOGENOM" id="CLU_975462_0_0_9"/>
<feature type="compositionally biased region" description="Basic and acidic residues" evidence="1">
    <location>
        <begin position="287"/>
        <end position="305"/>
    </location>
</feature>
<accession>V6MD28</accession>
<keyword evidence="2" id="KW-0812">Transmembrane</keyword>
<keyword evidence="4" id="KW-1185">Reference proteome</keyword>
<protein>
    <submittedName>
        <fullName evidence="3">Uncharacterized protein</fullName>
    </submittedName>
</protein>
<organism evidence="3 4">
    <name type="scientific">Brevibacillus panacihumi W25</name>
    <dbReference type="NCBI Taxonomy" id="1408254"/>
    <lineage>
        <taxon>Bacteria</taxon>
        <taxon>Bacillati</taxon>
        <taxon>Bacillota</taxon>
        <taxon>Bacilli</taxon>
        <taxon>Bacillales</taxon>
        <taxon>Paenibacillaceae</taxon>
        <taxon>Brevibacillus</taxon>
    </lineage>
</organism>
<dbReference type="RefSeq" id="WP_023554817.1">
    <property type="nucleotide sequence ID" value="NZ_KI629782.1"/>
</dbReference>
<dbReference type="eggNOG" id="COG5660">
    <property type="taxonomic scope" value="Bacteria"/>
</dbReference>
<keyword evidence="2" id="KW-1133">Transmembrane helix</keyword>
<reference evidence="3 4" key="1">
    <citation type="journal article" date="2014" name="Genome Announc.">
        <title>Draft Genome Sequence of Brevibacillus panacihumi Strain W25, a Halotolerant Hydrocarbon-Degrading Bacterium.</title>
        <authorList>
            <person name="Wang X."/>
            <person name="Jin D."/>
            <person name="Zhou L."/>
            <person name="Wu L."/>
            <person name="An W."/>
            <person name="Chen Y."/>
            <person name="Zhao L."/>
        </authorList>
    </citation>
    <scope>NUCLEOTIDE SEQUENCE [LARGE SCALE GENOMIC DNA]</scope>
    <source>
        <strain evidence="3 4">W25</strain>
    </source>
</reference>
<proteinExistence type="predicted"/>
<keyword evidence="2" id="KW-0472">Membrane</keyword>
<feature type="compositionally biased region" description="Pro residues" evidence="1">
    <location>
        <begin position="153"/>
        <end position="174"/>
    </location>
</feature>
<evidence type="ECO:0000313" key="3">
    <source>
        <dbReference type="EMBL" id="EST56429.1"/>
    </source>
</evidence>
<comment type="caution">
    <text evidence="3">The sequence shown here is derived from an EMBL/GenBank/DDBJ whole genome shotgun (WGS) entry which is preliminary data.</text>
</comment>